<dbReference type="OrthoDB" id="90145at2157"/>
<dbReference type="PANTHER" id="PTHR39664">
    <property type="match status" value="1"/>
</dbReference>
<dbReference type="SMART" id="SM00670">
    <property type="entry name" value="PINc"/>
    <property type="match status" value="1"/>
</dbReference>
<dbReference type="Proteomes" id="UP000001488">
    <property type="component" value="Chromosome"/>
</dbReference>
<evidence type="ECO:0000259" key="1">
    <source>
        <dbReference type="SMART" id="SM00670"/>
    </source>
</evidence>
<protein>
    <submittedName>
        <fullName evidence="2">Nucleotide binding protein, putative, containing PIN domain</fullName>
    </submittedName>
</protein>
<dbReference type="PANTHER" id="PTHR39664:SF2">
    <property type="entry name" value="NUCLEIC ACID-BINDING PROTEIN, CONTAINING PIN DOMAIN-RELATED"/>
    <property type="match status" value="1"/>
</dbReference>
<dbReference type="PaxDb" id="593117-TGAM_0354"/>
<dbReference type="PATRIC" id="fig|593117.10.peg.352"/>
<evidence type="ECO:0000313" key="2">
    <source>
        <dbReference type="EMBL" id="ACS32856.1"/>
    </source>
</evidence>
<dbReference type="HOGENOM" id="CLU_153004_0_0_2"/>
<dbReference type="InterPro" id="IPR029060">
    <property type="entry name" value="PIN-like_dom_sf"/>
</dbReference>
<proteinExistence type="predicted"/>
<keyword evidence="3" id="KW-1185">Reference proteome</keyword>
<sequence length="136" mass="15675">MGGVAVIDTNFFVYALFEDYERHEEALDILMNLDKWVVPTITLYELIWQLAKMGVPPNNAEDMVRQIIEEPRAEIIDDRLYLLSAFELYGNLGLKHYNDSVILAMAKEVGTLASYDKKLRNRAREVGIKLLPEELE</sequence>
<organism evidence="2 3">
    <name type="scientific">Thermococcus gammatolerans (strain DSM 15229 / JCM 11827 / EJ3)</name>
    <dbReference type="NCBI Taxonomy" id="593117"/>
    <lineage>
        <taxon>Archaea</taxon>
        <taxon>Methanobacteriati</taxon>
        <taxon>Methanobacteriota</taxon>
        <taxon>Thermococci</taxon>
        <taxon>Thermococcales</taxon>
        <taxon>Thermococcaceae</taxon>
        <taxon>Thermococcus</taxon>
    </lineage>
</organism>
<dbReference type="CDD" id="cd18684">
    <property type="entry name" value="PIN_VapC-like"/>
    <property type="match status" value="1"/>
</dbReference>
<dbReference type="AlphaFoldDB" id="C5A3P4"/>
<dbReference type="RefSeq" id="WP_015857974.1">
    <property type="nucleotide sequence ID" value="NC_012804.1"/>
</dbReference>
<feature type="domain" description="PIN" evidence="1">
    <location>
        <begin position="3"/>
        <end position="121"/>
    </location>
</feature>
<name>C5A3P4_THEGJ</name>
<accession>C5A3P4</accession>
<gene>
    <name evidence="2" type="ordered locus">TGAM_0354</name>
</gene>
<dbReference type="Pfam" id="PF01850">
    <property type="entry name" value="PIN"/>
    <property type="match status" value="1"/>
</dbReference>
<dbReference type="GeneID" id="7987820"/>
<evidence type="ECO:0000313" key="3">
    <source>
        <dbReference type="Proteomes" id="UP000001488"/>
    </source>
</evidence>
<dbReference type="EMBL" id="CP001398">
    <property type="protein sequence ID" value="ACS32856.1"/>
    <property type="molecule type" value="Genomic_DNA"/>
</dbReference>
<reference evidence="2 3" key="1">
    <citation type="journal article" date="2007" name="Genome Biol.">
        <title>Genome analysis and genome-wide proteomics of Thermococcus gammatolerans, the most radioresistant organism known amongst the Archaea.</title>
        <authorList>
            <person name="Zivanovic Y."/>
            <person name="Armengaud J."/>
            <person name="Lagorce A."/>
            <person name="Leplat C."/>
            <person name="Guerin P."/>
            <person name="Dutertre M."/>
            <person name="Anthouard V."/>
            <person name="Forterre P."/>
            <person name="Wincker P."/>
            <person name="Confalonieri F."/>
        </authorList>
    </citation>
    <scope>NUCLEOTIDE SEQUENCE [LARGE SCALE GENOMIC DNA]</scope>
    <source>
        <strain evidence="3">DSM 15229 / JCM 11827 / EJ3</strain>
    </source>
</reference>
<dbReference type="InterPro" id="IPR002716">
    <property type="entry name" value="PIN_dom"/>
</dbReference>
<dbReference type="STRING" id="593117.TGAM_0354"/>
<dbReference type="KEGG" id="tga:TGAM_0354"/>
<dbReference type="eggNOG" id="arCOG02730">
    <property type="taxonomic scope" value="Archaea"/>
</dbReference>
<dbReference type="SUPFAM" id="SSF88723">
    <property type="entry name" value="PIN domain-like"/>
    <property type="match status" value="1"/>
</dbReference>
<dbReference type="Gene3D" id="3.40.50.1010">
    <property type="entry name" value="5'-nuclease"/>
    <property type="match status" value="1"/>
</dbReference>